<dbReference type="GO" id="GO:0008168">
    <property type="term" value="F:methyltransferase activity"/>
    <property type="evidence" value="ECO:0007669"/>
    <property type="project" value="UniProtKB-KW"/>
</dbReference>
<comment type="caution">
    <text evidence="3">The sequence shown here is derived from an EMBL/GenBank/DDBJ whole genome shotgun (WGS) entry which is preliminary data.</text>
</comment>
<feature type="region of interest" description="Disordered" evidence="1">
    <location>
        <begin position="231"/>
        <end position="263"/>
    </location>
</feature>
<dbReference type="GO" id="GO:0032259">
    <property type="term" value="P:methylation"/>
    <property type="evidence" value="ECO:0007669"/>
    <property type="project" value="UniProtKB-KW"/>
</dbReference>
<dbReference type="Proteomes" id="UP001595579">
    <property type="component" value="Unassembled WGS sequence"/>
</dbReference>
<gene>
    <name evidence="3" type="ORF">ACFOEV_12690</name>
</gene>
<evidence type="ECO:0000313" key="4">
    <source>
        <dbReference type="Proteomes" id="UP001595579"/>
    </source>
</evidence>
<dbReference type="InterPro" id="IPR000780">
    <property type="entry name" value="CheR_MeTrfase"/>
</dbReference>
<dbReference type="PANTHER" id="PTHR24422:SF10">
    <property type="entry name" value="CHEMOTAXIS PROTEIN METHYLTRANSFERASE 2"/>
    <property type="match status" value="1"/>
</dbReference>
<dbReference type="EMBL" id="JBHRUG010000027">
    <property type="protein sequence ID" value="MFC3284461.1"/>
    <property type="molecule type" value="Genomic_DNA"/>
</dbReference>
<dbReference type="PANTHER" id="PTHR24422">
    <property type="entry name" value="CHEMOTAXIS PROTEIN METHYLTRANSFERASE"/>
    <property type="match status" value="1"/>
</dbReference>
<reference evidence="4" key="1">
    <citation type="journal article" date="2019" name="Int. J. Syst. Evol. Microbiol.">
        <title>The Global Catalogue of Microorganisms (GCM) 10K type strain sequencing project: providing services to taxonomists for standard genome sequencing and annotation.</title>
        <authorList>
            <consortium name="The Broad Institute Genomics Platform"/>
            <consortium name="The Broad Institute Genome Sequencing Center for Infectious Disease"/>
            <person name="Wu L."/>
            <person name="Ma J."/>
        </authorList>
    </citation>
    <scope>NUCLEOTIDE SEQUENCE [LARGE SCALE GENOMIC DNA]</scope>
    <source>
        <strain evidence="4">CECT 7698</strain>
    </source>
</reference>
<keyword evidence="3" id="KW-0489">Methyltransferase</keyword>
<dbReference type="InterPro" id="IPR050903">
    <property type="entry name" value="Bact_Chemotaxis_MeTrfase"/>
</dbReference>
<evidence type="ECO:0000256" key="1">
    <source>
        <dbReference type="SAM" id="MobiDB-lite"/>
    </source>
</evidence>
<dbReference type="InterPro" id="IPR022642">
    <property type="entry name" value="CheR_C"/>
</dbReference>
<dbReference type="PRINTS" id="PR00996">
    <property type="entry name" value="CHERMTFRASE"/>
</dbReference>
<protein>
    <submittedName>
        <fullName evidence="3">CheR family methyltransferase</fullName>
    </submittedName>
</protein>
<organism evidence="3 4">
    <name type="scientific">Litchfieldella rifensis</name>
    <dbReference type="NCBI Taxonomy" id="762643"/>
    <lineage>
        <taxon>Bacteria</taxon>
        <taxon>Pseudomonadati</taxon>
        <taxon>Pseudomonadota</taxon>
        <taxon>Gammaproteobacteria</taxon>
        <taxon>Oceanospirillales</taxon>
        <taxon>Halomonadaceae</taxon>
        <taxon>Litchfieldella</taxon>
    </lineage>
</organism>
<dbReference type="SMART" id="SM00138">
    <property type="entry name" value="MeTrc"/>
    <property type="match status" value="1"/>
</dbReference>
<accession>A0ABV7LQM6</accession>
<evidence type="ECO:0000259" key="2">
    <source>
        <dbReference type="PROSITE" id="PS50123"/>
    </source>
</evidence>
<dbReference type="InterPro" id="IPR029063">
    <property type="entry name" value="SAM-dependent_MTases_sf"/>
</dbReference>
<sequence length="335" mass="38758">MKDQDCVDLLQWALPRLHMRWRGFRKVRRQVCRKVQQRMDALAIEDIGQYRHYLDAHPQEWQVLDGCLPITISRFWRDRRVFELLEHRFLPELAQRAREEGIAALALWSLGCGAGEEPYTFSILWRERLQPRFPGLGLTILASDIEAHQLARAEQACYPASALKDLPAPLKDAAFEPRDAHYCLKREYRRAVELERRDVREEFPARRFHLIASRHLAFTYFDRELQRDPVIPRTERARTPDDGRARRGPHTTGTRDELAGHGRPSLLRRPVCHSLCSARSWLALTSESETTPVPSIVGEGAASEIDKFFRSPVQTHDTGIPECEQVRGVRPGEME</sequence>
<proteinExistence type="predicted"/>
<keyword evidence="3" id="KW-0808">Transferase</keyword>
<dbReference type="SUPFAM" id="SSF53335">
    <property type="entry name" value="S-adenosyl-L-methionine-dependent methyltransferases"/>
    <property type="match status" value="1"/>
</dbReference>
<name>A0ABV7LQM6_9GAMM</name>
<evidence type="ECO:0000313" key="3">
    <source>
        <dbReference type="EMBL" id="MFC3284461.1"/>
    </source>
</evidence>
<dbReference type="RefSeq" id="WP_386774468.1">
    <property type="nucleotide sequence ID" value="NZ_JBHRUG010000027.1"/>
</dbReference>
<dbReference type="Pfam" id="PF01739">
    <property type="entry name" value="CheR"/>
    <property type="match status" value="1"/>
</dbReference>
<feature type="compositionally biased region" description="Basic and acidic residues" evidence="1">
    <location>
        <begin position="233"/>
        <end position="245"/>
    </location>
</feature>
<dbReference type="Gene3D" id="3.40.50.150">
    <property type="entry name" value="Vaccinia Virus protein VP39"/>
    <property type="match status" value="1"/>
</dbReference>
<feature type="domain" description="CheR-type methyltransferase" evidence="2">
    <location>
        <begin position="31"/>
        <end position="220"/>
    </location>
</feature>
<keyword evidence="4" id="KW-1185">Reference proteome</keyword>
<dbReference type="PROSITE" id="PS50123">
    <property type="entry name" value="CHER"/>
    <property type="match status" value="1"/>
</dbReference>